<dbReference type="KEGG" id="kmn:HW532_18945"/>
<comment type="caution">
    <text evidence="7">Lacks conserved residue(s) required for the propagation of feature annotation.</text>
</comment>
<organism evidence="9 10">
    <name type="scientific">Kaustia mangrovi</name>
    <dbReference type="NCBI Taxonomy" id="2593653"/>
    <lineage>
        <taxon>Bacteria</taxon>
        <taxon>Pseudomonadati</taxon>
        <taxon>Pseudomonadota</taxon>
        <taxon>Alphaproteobacteria</taxon>
        <taxon>Hyphomicrobiales</taxon>
        <taxon>Parvibaculaceae</taxon>
        <taxon>Kaustia</taxon>
    </lineage>
</organism>
<reference evidence="9 10" key="1">
    <citation type="submission" date="2020-06" db="EMBL/GenBank/DDBJ databases">
        <title>Genome sequence of 2 isolates from Red Sea Mangroves.</title>
        <authorList>
            <person name="Sefrji F."/>
            <person name="Michoud G."/>
            <person name="Merlino G."/>
            <person name="Daffonchio D."/>
        </authorList>
    </citation>
    <scope>NUCLEOTIDE SEQUENCE [LARGE SCALE GENOMIC DNA]</scope>
    <source>
        <strain evidence="9 10">R1DC25</strain>
    </source>
</reference>
<dbReference type="InterPro" id="IPR010656">
    <property type="entry name" value="DctM"/>
</dbReference>
<keyword evidence="5 7" id="KW-1133">Transmembrane helix</keyword>
<dbReference type="InterPro" id="IPR004681">
    <property type="entry name" value="TRAP_DctM"/>
</dbReference>
<comment type="subunit">
    <text evidence="7">The complex comprises the extracytoplasmic solute receptor protein and the two transmembrane proteins.</text>
</comment>
<dbReference type="EMBL" id="CP058214">
    <property type="protein sequence ID" value="QPC44595.1"/>
    <property type="molecule type" value="Genomic_DNA"/>
</dbReference>
<dbReference type="GO" id="GO:0022857">
    <property type="term" value="F:transmembrane transporter activity"/>
    <property type="evidence" value="ECO:0007669"/>
    <property type="project" value="UniProtKB-UniRule"/>
</dbReference>
<feature type="transmembrane region" description="Helical" evidence="7">
    <location>
        <begin position="278"/>
        <end position="295"/>
    </location>
</feature>
<dbReference type="GO" id="GO:0005886">
    <property type="term" value="C:plasma membrane"/>
    <property type="evidence" value="ECO:0007669"/>
    <property type="project" value="UniProtKB-SubCell"/>
</dbReference>
<evidence type="ECO:0000259" key="8">
    <source>
        <dbReference type="Pfam" id="PF06808"/>
    </source>
</evidence>
<feature type="transmembrane region" description="Helical" evidence="7">
    <location>
        <begin position="242"/>
        <end position="258"/>
    </location>
</feature>
<dbReference type="PANTHER" id="PTHR33362:SF2">
    <property type="entry name" value="TRAP TRANSPORTER LARGE PERMEASE PROTEIN"/>
    <property type="match status" value="1"/>
</dbReference>
<dbReference type="PIRSF" id="PIRSF006066">
    <property type="entry name" value="HI0050"/>
    <property type="match status" value="1"/>
</dbReference>
<evidence type="ECO:0000256" key="6">
    <source>
        <dbReference type="ARBA" id="ARBA00023136"/>
    </source>
</evidence>
<evidence type="ECO:0000256" key="2">
    <source>
        <dbReference type="ARBA" id="ARBA00022475"/>
    </source>
</evidence>
<comment type="similarity">
    <text evidence="7">Belongs to the TRAP transporter large permease family.</text>
</comment>
<protein>
    <recommendedName>
        <fullName evidence="7">TRAP transporter large permease protein</fullName>
    </recommendedName>
</protein>
<gene>
    <name evidence="9" type="ORF">HW532_18945</name>
</gene>
<dbReference type="PANTHER" id="PTHR33362">
    <property type="entry name" value="SIALIC ACID TRAP TRANSPORTER PERMEASE PROTEIN SIAT-RELATED"/>
    <property type="match status" value="1"/>
</dbReference>
<dbReference type="Pfam" id="PF06808">
    <property type="entry name" value="DctM"/>
    <property type="match status" value="1"/>
</dbReference>
<keyword evidence="2" id="KW-1003">Cell membrane</keyword>
<evidence type="ECO:0000256" key="7">
    <source>
        <dbReference type="RuleBase" id="RU369079"/>
    </source>
</evidence>
<feature type="transmembrane region" description="Helical" evidence="7">
    <location>
        <begin position="136"/>
        <end position="159"/>
    </location>
</feature>
<feature type="transmembrane region" description="Helical" evidence="7">
    <location>
        <begin position="6"/>
        <end position="36"/>
    </location>
</feature>
<proteinExistence type="inferred from homology"/>
<keyword evidence="3 7" id="KW-0997">Cell inner membrane</keyword>
<keyword evidence="6 7" id="KW-0472">Membrane</keyword>
<name>A0A7S8HDF9_9HYPH</name>
<evidence type="ECO:0000313" key="9">
    <source>
        <dbReference type="EMBL" id="QPC44595.1"/>
    </source>
</evidence>
<evidence type="ECO:0000256" key="5">
    <source>
        <dbReference type="ARBA" id="ARBA00022989"/>
    </source>
</evidence>
<keyword evidence="7" id="KW-0813">Transport</keyword>
<accession>A0A7S8HDF9</accession>
<feature type="transmembrane region" description="Helical" evidence="7">
    <location>
        <begin position="397"/>
        <end position="422"/>
    </location>
</feature>
<sequence>MTETGIALGLTFLALLVGGVPIVATLALATLVGLWYADIDFIVLAQRTIAGTQVFSLLAIPGFVLAGDLMMHGGLSARLVRLCQALVRHVTGGLGMVTVLSASFFAAISGSAPATTAAIGKIMIPEMEARGYRRNFSTALATASGPIGQMIPPSIPMVIWGVVSEESISQLFLAGIVPGILIAGGLMVWCWISARAMGLSRETRRSTGKELLAALNDAKWALGAPAVILGGIYGGIFTPTEAAAVGVFYGLVVGLFVHRELKVASLYAIILESMKTTAIVCFIIATASAFGWLIALEQLPIALADAILSVSDNPIVILLMLNVALLVIGAVMDNIAAMIILGGVLTAIGSQLGLDPIHLGALVVINFAIGMATPPFGYSLFVGSAISKLSIEQISRALWPMLLIQIAVLMAVTYIPEVTLALPSLLR</sequence>
<feature type="transmembrane region" description="Helical" evidence="7">
    <location>
        <begin position="171"/>
        <end position="192"/>
    </location>
</feature>
<evidence type="ECO:0000256" key="3">
    <source>
        <dbReference type="ARBA" id="ARBA00022519"/>
    </source>
</evidence>
<dbReference type="RefSeq" id="WP_213161967.1">
    <property type="nucleotide sequence ID" value="NZ_CP058214.1"/>
</dbReference>
<evidence type="ECO:0000256" key="4">
    <source>
        <dbReference type="ARBA" id="ARBA00022692"/>
    </source>
</evidence>
<comment type="subcellular location">
    <subcellularLocation>
        <location evidence="1 7">Cell inner membrane</location>
        <topology evidence="1 7">Multi-pass membrane protein</topology>
    </subcellularLocation>
</comment>
<feature type="transmembrane region" description="Helical" evidence="7">
    <location>
        <begin position="48"/>
        <end position="66"/>
    </location>
</feature>
<feature type="transmembrane region" description="Helical" evidence="7">
    <location>
        <begin position="315"/>
        <end position="345"/>
    </location>
</feature>
<keyword evidence="4 7" id="KW-0812">Transmembrane</keyword>
<comment type="function">
    <text evidence="7">Part of the tripartite ATP-independent periplasmic (TRAP) transport system.</text>
</comment>
<dbReference type="Proteomes" id="UP000593594">
    <property type="component" value="Chromosome"/>
</dbReference>
<evidence type="ECO:0000313" key="10">
    <source>
        <dbReference type="Proteomes" id="UP000593594"/>
    </source>
</evidence>
<dbReference type="NCBIfam" id="TIGR00786">
    <property type="entry name" value="dctM"/>
    <property type="match status" value="1"/>
</dbReference>
<keyword evidence="10" id="KW-1185">Reference proteome</keyword>
<feature type="domain" description="TRAP C4-dicarboxylate transport system permease DctM subunit" evidence="8">
    <location>
        <begin position="11"/>
        <end position="417"/>
    </location>
</feature>
<dbReference type="AlphaFoldDB" id="A0A7S8HDF9"/>
<evidence type="ECO:0000256" key="1">
    <source>
        <dbReference type="ARBA" id="ARBA00004429"/>
    </source>
</evidence>
<feature type="transmembrane region" description="Helical" evidence="7">
    <location>
        <begin position="357"/>
        <end position="377"/>
    </location>
</feature>